<organism evidence="1 2">
    <name type="scientific">Devosia elaeis</name>
    <dbReference type="NCBI Taxonomy" id="1770058"/>
    <lineage>
        <taxon>Bacteria</taxon>
        <taxon>Pseudomonadati</taxon>
        <taxon>Pseudomonadota</taxon>
        <taxon>Alphaproteobacteria</taxon>
        <taxon>Hyphomicrobiales</taxon>
        <taxon>Devosiaceae</taxon>
        <taxon>Devosia</taxon>
    </lineage>
</organism>
<comment type="caution">
    <text evidence="1">The sequence shown here is derived from an EMBL/GenBank/DDBJ whole genome shotgun (WGS) entry which is preliminary data.</text>
</comment>
<evidence type="ECO:0000313" key="2">
    <source>
        <dbReference type="Proteomes" id="UP000078389"/>
    </source>
</evidence>
<reference evidence="1 2" key="1">
    <citation type="submission" date="2016-03" db="EMBL/GenBank/DDBJ databases">
        <title>Genome sequencing of Devosia sp. S37.</title>
        <authorList>
            <person name="Mohd Nor M."/>
        </authorList>
    </citation>
    <scope>NUCLEOTIDE SEQUENCE [LARGE SCALE GENOMIC DNA]</scope>
    <source>
        <strain evidence="1 2">S37</strain>
    </source>
</reference>
<keyword evidence="2" id="KW-1185">Reference proteome</keyword>
<accession>A0A178I6P1</accession>
<dbReference type="OrthoDB" id="8365031at2"/>
<sequence length="130" mass="14514">MKLETIQKRLAQAEPGKVIGPFEIDIRQIRQDPTFQVRKRLDEANLSRLRAAYRSGKAMLPITLAFIDETPDLLPVIVDGHHRVTVLEAMAAEASVRGYPATTTVEAMFMRVRANEARWQAASVAARQTG</sequence>
<name>A0A178I6P1_9HYPH</name>
<dbReference type="RefSeq" id="WP_067450812.1">
    <property type="nucleotide sequence ID" value="NZ_LVVY01000024.1"/>
</dbReference>
<dbReference type="STRING" id="1770058.A3840_01490"/>
<evidence type="ECO:0000313" key="1">
    <source>
        <dbReference type="EMBL" id="OAM82349.1"/>
    </source>
</evidence>
<dbReference type="AlphaFoldDB" id="A0A178I6P1"/>
<proteinExistence type="predicted"/>
<gene>
    <name evidence="1" type="ORF">A3840_01490</name>
</gene>
<protein>
    <recommendedName>
        <fullName evidence="3">ParB/Sulfiredoxin domain-containing protein</fullName>
    </recommendedName>
</protein>
<dbReference type="EMBL" id="LVVY01000024">
    <property type="protein sequence ID" value="OAM82349.1"/>
    <property type="molecule type" value="Genomic_DNA"/>
</dbReference>
<evidence type="ECO:0008006" key="3">
    <source>
        <dbReference type="Google" id="ProtNLM"/>
    </source>
</evidence>
<dbReference type="InterPro" id="IPR036086">
    <property type="entry name" value="ParB/Sulfiredoxin_sf"/>
</dbReference>
<dbReference type="SUPFAM" id="SSF110849">
    <property type="entry name" value="ParB/Sulfiredoxin"/>
    <property type="match status" value="1"/>
</dbReference>
<dbReference type="Proteomes" id="UP000078389">
    <property type="component" value="Unassembled WGS sequence"/>
</dbReference>